<dbReference type="InterPro" id="IPR036953">
    <property type="entry name" value="GreA/GreB_C_sf"/>
</dbReference>
<dbReference type="GO" id="GO:0003677">
    <property type="term" value="F:DNA binding"/>
    <property type="evidence" value="ECO:0007669"/>
    <property type="project" value="InterPro"/>
</dbReference>
<evidence type="ECO:0000259" key="5">
    <source>
        <dbReference type="Pfam" id="PF03449"/>
    </source>
</evidence>
<reference evidence="7 9" key="1">
    <citation type="submission" date="2018-08" db="EMBL/GenBank/DDBJ databases">
        <title>The first complete genome of Treponema rectale (CHPAT), a commensal spirochete of the bovine rectum.</title>
        <authorList>
            <person name="Staton G.J."/>
            <person name="Clegg S.R."/>
            <person name="Carter S.D."/>
            <person name="Radford A.D."/>
            <person name="Darby A."/>
            <person name="Hall N."/>
            <person name="Birtles R.J."/>
            <person name="Evans N.J."/>
        </authorList>
    </citation>
    <scope>NUCLEOTIDE SEQUENCE [LARGE SCALE GENOMIC DNA]</scope>
    <source>
        <strain evidence="7 9">CHPA</strain>
    </source>
</reference>
<dbReference type="GO" id="GO:0006354">
    <property type="term" value="P:DNA-templated transcription elongation"/>
    <property type="evidence" value="ECO:0007669"/>
    <property type="project" value="TreeGrafter"/>
</dbReference>
<dbReference type="EMBL" id="JACHFR010000001">
    <property type="protein sequence ID" value="MBB5218080.1"/>
    <property type="molecule type" value="Genomic_DNA"/>
</dbReference>
<keyword evidence="2" id="KW-0805">Transcription regulation</keyword>
<reference evidence="6 8" key="2">
    <citation type="submission" date="2020-08" db="EMBL/GenBank/DDBJ databases">
        <title>Genomic Encyclopedia of Type Strains, Phase IV (KMG-IV): sequencing the most valuable type-strain genomes for metagenomic binning, comparative biology and taxonomic classification.</title>
        <authorList>
            <person name="Goeker M."/>
        </authorList>
    </citation>
    <scope>NUCLEOTIDE SEQUENCE [LARGE SCALE GENOMIC DNA]</scope>
    <source>
        <strain evidence="6 8">DSM 103679</strain>
    </source>
</reference>
<dbReference type="Pfam" id="PF03449">
    <property type="entry name" value="GreA_GreB_N"/>
    <property type="match status" value="1"/>
</dbReference>
<dbReference type="PANTHER" id="PTHR30437:SF4">
    <property type="entry name" value="TRANSCRIPTION ELONGATION FACTOR GREA"/>
    <property type="match status" value="1"/>
</dbReference>
<keyword evidence="3" id="KW-0804">Transcription</keyword>
<dbReference type="InterPro" id="IPR022691">
    <property type="entry name" value="Tscrpt_elong_fac_GreA/B_N"/>
</dbReference>
<dbReference type="KEGG" id="trc:DYE49_06975"/>
<dbReference type="Gene3D" id="3.10.50.30">
    <property type="entry name" value="Transcription elongation factor, GreA/GreB, C-terminal domain"/>
    <property type="match status" value="1"/>
</dbReference>
<feature type="domain" description="Transcription elongation factor GreA/GreB N-terminal" evidence="5">
    <location>
        <begin position="751"/>
        <end position="820"/>
    </location>
</feature>
<dbReference type="Proteomes" id="UP000593591">
    <property type="component" value="Chromosome"/>
</dbReference>
<proteinExistence type="inferred from homology"/>
<evidence type="ECO:0000256" key="1">
    <source>
        <dbReference type="ARBA" id="ARBA00008213"/>
    </source>
</evidence>
<dbReference type="SUPFAM" id="SSF48452">
    <property type="entry name" value="TPR-like"/>
    <property type="match status" value="1"/>
</dbReference>
<comment type="similarity">
    <text evidence="1">Belongs to the GreA/GreB family.</text>
</comment>
<dbReference type="Pfam" id="PF01272">
    <property type="entry name" value="GreA_GreB"/>
    <property type="match status" value="1"/>
</dbReference>
<gene>
    <name evidence="7" type="ORF">DYE49_06975</name>
    <name evidence="6" type="ORF">HNP77_000424</name>
</gene>
<dbReference type="Proteomes" id="UP000578697">
    <property type="component" value="Unassembled WGS sequence"/>
</dbReference>
<evidence type="ECO:0000313" key="9">
    <source>
        <dbReference type="Proteomes" id="UP000593591"/>
    </source>
</evidence>
<keyword evidence="6" id="KW-0648">Protein biosynthesis</keyword>
<evidence type="ECO:0000313" key="6">
    <source>
        <dbReference type="EMBL" id="MBB5218080.1"/>
    </source>
</evidence>
<keyword evidence="8" id="KW-1185">Reference proteome</keyword>
<evidence type="ECO:0000313" key="7">
    <source>
        <dbReference type="EMBL" id="QOS40206.1"/>
    </source>
</evidence>
<keyword evidence="6" id="KW-0251">Elongation factor</keyword>
<evidence type="ECO:0000256" key="2">
    <source>
        <dbReference type="ARBA" id="ARBA00023015"/>
    </source>
</evidence>
<dbReference type="InterPro" id="IPR023459">
    <property type="entry name" value="Tscrpt_elong_fac_GreA/B_fam"/>
</dbReference>
<organism evidence="6 8">
    <name type="scientific">Treponema rectale</name>
    <dbReference type="NCBI Taxonomy" id="744512"/>
    <lineage>
        <taxon>Bacteria</taxon>
        <taxon>Pseudomonadati</taxon>
        <taxon>Spirochaetota</taxon>
        <taxon>Spirochaetia</taxon>
        <taxon>Spirochaetales</taxon>
        <taxon>Treponemataceae</taxon>
        <taxon>Treponema</taxon>
    </lineage>
</organism>
<dbReference type="InterPro" id="IPR036805">
    <property type="entry name" value="Tscrpt_elong_fac_GreA/B_N_sf"/>
</dbReference>
<dbReference type="InterPro" id="IPR018151">
    <property type="entry name" value="TF_GreA/GreB_CS"/>
</dbReference>
<dbReference type="GO" id="GO:0003746">
    <property type="term" value="F:translation elongation factor activity"/>
    <property type="evidence" value="ECO:0007669"/>
    <property type="project" value="UniProtKB-KW"/>
</dbReference>
<dbReference type="PANTHER" id="PTHR30437">
    <property type="entry name" value="TRANSCRIPTION ELONGATION FACTOR GREA"/>
    <property type="match status" value="1"/>
</dbReference>
<dbReference type="InterPro" id="IPR011990">
    <property type="entry name" value="TPR-like_helical_dom_sf"/>
</dbReference>
<evidence type="ECO:0000313" key="8">
    <source>
        <dbReference type="Proteomes" id="UP000578697"/>
    </source>
</evidence>
<accession>A0A840SBJ0</accession>
<dbReference type="GO" id="GO:0070063">
    <property type="term" value="F:RNA polymerase binding"/>
    <property type="evidence" value="ECO:0007669"/>
    <property type="project" value="InterPro"/>
</dbReference>
<dbReference type="SUPFAM" id="SSF46557">
    <property type="entry name" value="GreA transcript cleavage protein, N-terminal domain"/>
    <property type="match status" value="1"/>
</dbReference>
<dbReference type="AlphaFoldDB" id="A0A840SBJ0"/>
<dbReference type="RefSeq" id="WP_184651514.1">
    <property type="nucleotide sequence ID" value="NZ_JACHFR010000001.1"/>
</dbReference>
<dbReference type="SUPFAM" id="SSF54534">
    <property type="entry name" value="FKBP-like"/>
    <property type="match status" value="1"/>
</dbReference>
<sequence length="905" mass="104514">MAEELENSVREMLKKESWTRAGINDFTKNNLMELAETLEKARAENCEKQIKEICDEQLAHSKDSIVALYLSGMIALRSGDVDTSSLVTLIEIFEKNLKDSLVEYLCDSILEEDSQNKFALRKLAEFYKNSNNDKVWELYERIVKADFEEADIAKILAERYESQENKETAISYYKKALLRYVTAKNSNAVKEVWSKLVKLIPEDLDFFLRVERKVTKSINGYKAASLMQEVYQYYKDIAKWDTAISILKIILEHDPKDTWARKEITECYSAKYADHTHLEDYIRLSNLNQAYRDVFEAINDFEKHIAFDAKNFIFHRTWGVGKIMKVEGDMLTINFGKKTGVRQMNLEMAVKALQPLDRGHIWVLKATKKKEELVKLVKNDIEGTLKTIIRSFNNNCDDKRIKAELVPSILTQGEWTSWHTKAVKILESNPVFDVNPNDINFYTVRDHEISKAERLANEFKAEKNFFAKVDIITRYINLDDFDPTEEQFADMFSYFAGYVKAFSNITEQVTASFLIIQDITKKVPAIESPIKFSFADLYSEISSRRGMYAKLKDSKNTNLRQQFLSNVRQLEDWDKQYTHLFPVVLKKSLLDEMINAGKKDRVIHMVQNCFNEYRNYRDAAIYLYDQCRDTEWFKEAAVSEEKQLVTMVNIISLCYREINNHVNTVDNKKTIKNATTLLFADKVNGDVENRMLEFMLSKDRDTITRMYTMINDVRDLDSTFKSQLRNGILAAYPDFKFQETETKQEAPKGTLVTAKMLEIKRALAEDIEKVQLPKIAKEVGDAKEKGDLKENAEYISAREAQSRMNSKLAKLKEELARATVFDPTTVTTSFVSFGTTVTLFNNIEGKEEVLTILGPWESNSEEGIISYLSPLGDSLLNLKAGDEKTFTINDHHYDYTVKAIAAAKF</sequence>
<dbReference type="GO" id="GO:0032784">
    <property type="term" value="P:regulation of DNA-templated transcription elongation"/>
    <property type="evidence" value="ECO:0007669"/>
    <property type="project" value="InterPro"/>
</dbReference>
<evidence type="ECO:0000259" key="4">
    <source>
        <dbReference type="Pfam" id="PF01272"/>
    </source>
</evidence>
<protein>
    <submittedName>
        <fullName evidence="6">Transcription elongation factor GreA</fullName>
    </submittedName>
</protein>
<dbReference type="Gene3D" id="1.10.287.180">
    <property type="entry name" value="Transcription elongation factor, GreA/GreB, N-terminal domain"/>
    <property type="match status" value="1"/>
</dbReference>
<dbReference type="InterPro" id="IPR001437">
    <property type="entry name" value="Tscrpt_elong_fac_GreA/B_C"/>
</dbReference>
<name>A0A840SBJ0_9SPIR</name>
<dbReference type="EMBL" id="CP031517">
    <property type="protein sequence ID" value="QOS40206.1"/>
    <property type="molecule type" value="Genomic_DNA"/>
</dbReference>
<evidence type="ECO:0000256" key="3">
    <source>
        <dbReference type="ARBA" id="ARBA00023163"/>
    </source>
</evidence>
<dbReference type="NCBIfam" id="NF011309">
    <property type="entry name" value="PRK14720.1"/>
    <property type="match status" value="1"/>
</dbReference>
<feature type="domain" description="Transcription elongation factor GreA/GreB C-terminal" evidence="4">
    <location>
        <begin position="829"/>
        <end position="901"/>
    </location>
</feature>
<dbReference type="Gene3D" id="1.25.40.10">
    <property type="entry name" value="Tetratricopeptide repeat domain"/>
    <property type="match status" value="1"/>
</dbReference>
<dbReference type="PROSITE" id="PS00830">
    <property type="entry name" value="GREAB_2"/>
    <property type="match status" value="1"/>
</dbReference>